<dbReference type="PRINTS" id="PR01439">
    <property type="entry name" value="CELLSNTHASEA"/>
</dbReference>
<feature type="transmembrane region" description="Helical" evidence="7">
    <location>
        <begin position="24"/>
        <end position="45"/>
    </location>
</feature>
<evidence type="ECO:0000256" key="2">
    <source>
        <dbReference type="ARBA" id="ARBA00022676"/>
    </source>
</evidence>
<keyword evidence="9" id="KW-1185">Reference proteome</keyword>
<dbReference type="CDD" id="cd06421">
    <property type="entry name" value="CESA_CelA_like"/>
    <property type="match status" value="1"/>
</dbReference>
<evidence type="ECO:0000313" key="8">
    <source>
        <dbReference type="EMBL" id="MBD2606420.1"/>
    </source>
</evidence>
<feature type="transmembrane region" description="Helical" evidence="7">
    <location>
        <begin position="74"/>
        <end position="93"/>
    </location>
</feature>
<keyword evidence="5 7" id="KW-1133">Transmembrane helix</keyword>
<protein>
    <submittedName>
        <fullName evidence="8">Glycosyltransferase</fullName>
    </submittedName>
</protein>
<comment type="subcellular location">
    <subcellularLocation>
        <location evidence="1">Membrane</location>
        <topology evidence="1">Multi-pass membrane protein</topology>
    </subcellularLocation>
</comment>
<evidence type="ECO:0000256" key="7">
    <source>
        <dbReference type="SAM" id="Phobius"/>
    </source>
</evidence>
<evidence type="ECO:0000256" key="1">
    <source>
        <dbReference type="ARBA" id="ARBA00004141"/>
    </source>
</evidence>
<feature type="transmembrane region" description="Helical" evidence="7">
    <location>
        <begin position="105"/>
        <end position="124"/>
    </location>
</feature>
<comment type="caution">
    <text evidence="8">The sequence shown here is derived from an EMBL/GenBank/DDBJ whole genome shotgun (WGS) entry which is preliminary data.</text>
</comment>
<organism evidence="8 9">
    <name type="scientific">Scytonema hofmannii FACHB-248</name>
    <dbReference type="NCBI Taxonomy" id="1842502"/>
    <lineage>
        <taxon>Bacteria</taxon>
        <taxon>Bacillati</taxon>
        <taxon>Cyanobacteriota</taxon>
        <taxon>Cyanophyceae</taxon>
        <taxon>Nostocales</taxon>
        <taxon>Scytonemataceae</taxon>
        <taxon>Scytonema</taxon>
    </lineage>
</organism>
<dbReference type="Pfam" id="PF13641">
    <property type="entry name" value="Glyco_tranf_2_3"/>
    <property type="match status" value="1"/>
</dbReference>
<dbReference type="SUPFAM" id="SSF53448">
    <property type="entry name" value="Nucleotide-diphospho-sugar transferases"/>
    <property type="match status" value="1"/>
</dbReference>
<evidence type="ECO:0000256" key="6">
    <source>
        <dbReference type="ARBA" id="ARBA00023136"/>
    </source>
</evidence>
<sequence length="763" mass="85570">MKMSKIGVQRLENRIPKPVVRPQWASLVMLGAIAISAAIVAAWFAGEGVISHIFAHINVLQTSPPMWLEAPMVAGKYLVAPTIILLAIALVIMKVSPVPRPRSRFLVAGILLVLTIRYLVWRSLSTLNLSNPLNGTFSLALFFLEMLMLTSNLIQIFLMLKHKERPWEADEKAVAVIEGTFTPSVDIFVPTYNEPLFILQRTIIGCQALDYPKKKVYLLDDTKRPEVQALALELGCEYMTRSDNRHAKAGNLNHAIARTDGDLIVVFDADFVPTENFLTRTVGFFQDEQIGLVQTPQSFYNFDPIAQNLGLENILIPEEEVFYRQIQPLRDSAGSVTCAGTSFVVRRSALKTVGGFVTDSLSEDYFTGIRLSAQGYRLVYLDEKLSAGLAADNMADQATQRLRWAQGTLQAFFIEANPLTIHGLRPWQRLAHFSGLLHWFSSISLVGFLIAPLVYSFLGAIPIRANPSEMLYYFLPYYVVQFSVFSWLNYRSSSALLSNIYSAVLAFPIAYTVIQVMLNPFSRGFKVTPKGTGSDRFSFNWKLALPLIVLFVGTAVSLWRNLGIFLLKGAWQTMPLEAAQQVKGLGLGWLWSIYNLIVLAIALLVLLDIPKTDPYAWFDLRRTVRLDIKNHAEKNVSLWGITTKISEIGAEIALTQAGLPEIKPGEFLPLTLEIMEAKLTLQGIVTQTSFQEEFPTVRVMFEEVNLTQHRSLVKMLFCRPGQWRRSLAPGELQSLWLLFKILFKPRVLFGRNADTSAIAVVKG</sequence>
<keyword evidence="2" id="KW-0328">Glycosyltransferase</keyword>
<keyword evidence="3" id="KW-0808">Transferase</keyword>
<feature type="transmembrane region" description="Helical" evidence="7">
    <location>
        <begin position="587"/>
        <end position="607"/>
    </location>
</feature>
<feature type="transmembrane region" description="Helical" evidence="7">
    <location>
        <begin position="136"/>
        <end position="158"/>
    </location>
</feature>
<gene>
    <name evidence="8" type="ORF">H6G81_18255</name>
</gene>
<feature type="transmembrane region" description="Helical" evidence="7">
    <location>
        <begin position="436"/>
        <end position="458"/>
    </location>
</feature>
<proteinExistence type="predicted"/>
<evidence type="ECO:0000256" key="4">
    <source>
        <dbReference type="ARBA" id="ARBA00022692"/>
    </source>
</evidence>
<dbReference type="PANTHER" id="PTHR43867">
    <property type="entry name" value="CELLULOSE SYNTHASE CATALYTIC SUBUNIT A [UDP-FORMING]"/>
    <property type="match status" value="1"/>
</dbReference>
<evidence type="ECO:0000256" key="5">
    <source>
        <dbReference type="ARBA" id="ARBA00022989"/>
    </source>
</evidence>
<feature type="transmembrane region" description="Helical" evidence="7">
    <location>
        <begin position="543"/>
        <end position="567"/>
    </location>
</feature>
<reference evidence="8 9" key="1">
    <citation type="journal article" date="2020" name="ISME J.">
        <title>Comparative genomics reveals insights into cyanobacterial evolution and habitat adaptation.</title>
        <authorList>
            <person name="Chen M.Y."/>
            <person name="Teng W.K."/>
            <person name="Zhao L."/>
            <person name="Hu C.X."/>
            <person name="Zhou Y.K."/>
            <person name="Han B.P."/>
            <person name="Song L.R."/>
            <person name="Shu W.S."/>
        </authorList>
    </citation>
    <scope>NUCLEOTIDE SEQUENCE [LARGE SCALE GENOMIC DNA]</scope>
    <source>
        <strain evidence="8 9">FACHB-248</strain>
    </source>
</reference>
<dbReference type="InterPro" id="IPR050321">
    <property type="entry name" value="Glycosyltr_2/OpgH_subfam"/>
</dbReference>
<feature type="transmembrane region" description="Helical" evidence="7">
    <location>
        <begin position="470"/>
        <end position="488"/>
    </location>
</feature>
<name>A0ABR8GSJ5_9CYAN</name>
<evidence type="ECO:0000313" key="9">
    <source>
        <dbReference type="Proteomes" id="UP000660380"/>
    </source>
</evidence>
<accession>A0ABR8GSJ5</accession>
<keyword evidence="4 7" id="KW-0812">Transmembrane</keyword>
<dbReference type="InterPro" id="IPR029044">
    <property type="entry name" value="Nucleotide-diphossugar_trans"/>
</dbReference>
<keyword evidence="6 7" id="KW-0472">Membrane</keyword>
<feature type="transmembrane region" description="Helical" evidence="7">
    <location>
        <begin position="500"/>
        <end position="522"/>
    </location>
</feature>
<dbReference type="Gene3D" id="3.90.550.10">
    <property type="entry name" value="Spore Coat Polysaccharide Biosynthesis Protein SpsA, Chain A"/>
    <property type="match status" value="1"/>
</dbReference>
<dbReference type="EMBL" id="JACJTA010000040">
    <property type="protein sequence ID" value="MBD2606420.1"/>
    <property type="molecule type" value="Genomic_DNA"/>
</dbReference>
<evidence type="ECO:0000256" key="3">
    <source>
        <dbReference type="ARBA" id="ARBA00022679"/>
    </source>
</evidence>
<dbReference type="Proteomes" id="UP000660380">
    <property type="component" value="Unassembled WGS sequence"/>
</dbReference>
<dbReference type="PANTHER" id="PTHR43867:SF2">
    <property type="entry name" value="CELLULOSE SYNTHASE CATALYTIC SUBUNIT A [UDP-FORMING]"/>
    <property type="match status" value="1"/>
</dbReference>
<dbReference type="InterPro" id="IPR003919">
    <property type="entry name" value="Cell_synth_A"/>
</dbReference>